<dbReference type="EMBL" id="UINC01202568">
    <property type="protein sequence ID" value="SVE22432.1"/>
    <property type="molecule type" value="Genomic_DNA"/>
</dbReference>
<evidence type="ECO:0000313" key="1">
    <source>
        <dbReference type="EMBL" id="SVE22432.1"/>
    </source>
</evidence>
<protein>
    <submittedName>
        <fullName evidence="1">Uncharacterized protein</fullName>
    </submittedName>
</protein>
<gene>
    <name evidence="1" type="ORF">METZ01_LOCUS475286</name>
</gene>
<sequence>MLFIVAANLEESFKEDGFSDMSYG</sequence>
<accession>A0A383BR96</accession>
<name>A0A383BR96_9ZZZZ</name>
<dbReference type="AlphaFoldDB" id="A0A383BR96"/>
<reference evidence="1" key="1">
    <citation type="submission" date="2018-05" db="EMBL/GenBank/DDBJ databases">
        <authorList>
            <person name="Lanie J.A."/>
            <person name="Ng W.-L."/>
            <person name="Kazmierczak K.M."/>
            <person name="Andrzejewski T.M."/>
            <person name="Davidsen T.M."/>
            <person name="Wayne K.J."/>
            <person name="Tettelin H."/>
            <person name="Glass J.I."/>
            <person name="Rusch D."/>
            <person name="Podicherti R."/>
            <person name="Tsui H.-C.T."/>
            <person name="Winkler M.E."/>
        </authorList>
    </citation>
    <scope>NUCLEOTIDE SEQUENCE</scope>
</reference>
<proteinExistence type="predicted"/>
<organism evidence="1">
    <name type="scientific">marine metagenome</name>
    <dbReference type="NCBI Taxonomy" id="408172"/>
    <lineage>
        <taxon>unclassified sequences</taxon>
        <taxon>metagenomes</taxon>
        <taxon>ecological metagenomes</taxon>
    </lineage>
</organism>